<evidence type="ECO:0000313" key="2">
    <source>
        <dbReference type="Proteomes" id="UP001305414"/>
    </source>
</evidence>
<dbReference type="Proteomes" id="UP001305414">
    <property type="component" value="Unassembled WGS sequence"/>
</dbReference>
<accession>A0AAN7UD89</accession>
<dbReference type="SUPFAM" id="SSF53850">
    <property type="entry name" value="Periplasmic binding protein-like II"/>
    <property type="match status" value="1"/>
</dbReference>
<keyword evidence="2" id="KW-1185">Reference proteome</keyword>
<evidence type="ECO:0008006" key="3">
    <source>
        <dbReference type="Google" id="ProtNLM"/>
    </source>
</evidence>
<organism evidence="1 2">
    <name type="scientific">Xylaria bambusicola</name>
    <dbReference type="NCBI Taxonomy" id="326684"/>
    <lineage>
        <taxon>Eukaryota</taxon>
        <taxon>Fungi</taxon>
        <taxon>Dikarya</taxon>
        <taxon>Ascomycota</taxon>
        <taxon>Pezizomycotina</taxon>
        <taxon>Sordariomycetes</taxon>
        <taxon>Xylariomycetidae</taxon>
        <taxon>Xylariales</taxon>
        <taxon>Xylariaceae</taxon>
        <taxon>Xylaria</taxon>
    </lineage>
</organism>
<gene>
    <name evidence="1" type="ORF">RRF57_002514</name>
</gene>
<dbReference type="PANTHER" id="PTHR35841">
    <property type="entry name" value="PHOSPHONATES-BINDING PERIPLASMIC PROTEIN"/>
    <property type="match status" value="1"/>
</dbReference>
<dbReference type="Pfam" id="PF12974">
    <property type="entry name" value="Phosphonate-bd"/>
    <property type="match status" value="1"/>
</dbReference>
<comment type="caution">
    <text evidence="1">The sequence shown here is derived from an EMBL/GenBank/DDBJ whole genome shotgun (WGS) entry which is preliminary data.</text>
</comment>
<proteinExistence type="predicted"/>
<name>A0AAN7UD89_9PEZI</name>
<dbReference type="EMBL" id="JAWHQM010000004">
    <property type="protein sequence ID" value="KAK5626799.1"/>
    <property type="molecule type" value="Genomic_DNA"/>
</dbReference>
<protein>
    <recommendedName>
        <fullName evidence="3">Phosphate ABC transporter substrate-binding protein</fullName>
    </recommendedName>
</protein>
<sequence>MSSYIAALPMYDWPECRAEVNEQWVALRERLRAAGVEAPDRLVRRNADMPAVPGGIRDSEGEITAPDPATLPPDELDLHTLWRHPALLFAQTCWGPMVKGLAQYVHILGQQDYSGVEGGVGQLYSSVLVARRSTGDVPAPSDGDMNLPIELLRGKRLAHNSKDSMSGYIGLGLDLARHHEDRGIFSDCTETGGHRNSIIAVAEGRADVAAVDCLTWQLAKRFEPVAENVAVVGWTACRNGLPYIASFYLPEDVKKLVVQELKKLKLELKVWDQLLERIHGDRQMEKTRN</sequence>
<evidence type="ECO:0000313" key="1">
    <source>
        <dbReference type="EMBL" id="KAK5626799.1"/>
    </source>
</evidence>
<dbReference type="PANTHER" id="PTHR35841:SF1">
    <property type="entry name" value="PHOSPHONATES-BINDING PERIPLASMIC PROTEIN"/>
    <property type="match status" value="1"/>
</dbReference>
<reference evidence="1 2" key="1">
    <citation type="submission" date="2023-10" db="EMBL/GenBank/DDBJ databases">
        <title>Draft genome sequence of Xylaria bambusicola isolate GMP-LS, the root and basal stem rot pathogen of sugarcane in Indonesia.</title>
        <authorList>
            <person name="Selvaraj P."/>
            <person name="Muralishankar V."/>
            <person name="Muruganantham S."/>
            <person name="Sp S."/>
            <person name="Haryani S."/>
            <person name="Lau K.J.X."/>
            <person name="Naqvi N.I."/>
        </authorList>
    </citation>
    <scope>NUCLEOTIDE SEQUENCE [LARGE SCALE GENOMIC DNA]</scope>
    <source>
        <strain evidence="1">GMP-LS</strain>
    </source>
</reference>
<dbReference type="Gene3D" id="3.40.190.10">
    <property type="entry name" value="Periplasmic binding protein-like II"/>
    <property type="match status" value="1"/>
</dbReference>
<dbReference type="AlphaFoldDB" id="A0AAN7UD89"/>